<accession>A0A2U2HKJ8</accession>
<dbReference type="InterPro" id="IPR025514">
    <property type="entry name" value="DUF4402"/>
</dbReference>
<proteinExistence type="predicted"/>
<keyword evidence="2" id="KW-1185">Reference proteome</keyword>
<dbReference type="EMBL" id="PXWF02000211">
    <property type="protein sequence ID" value="PWF47995.1"/>
    <property type="molecule type" value="Genomic_DNA"/>
</dbReference>
<organism evidence="1 2">
    <name type="scientific">Massilia glaciei</name>
    <dbReference type="NCBI Taxonomy" id="1524097"/>
    <lineage>
        <taxon>Bacteria</taxon>
        <taxon>Pseudomonadati</taxon>
        <taxon>Pseudomonadota</taxon>
        <taxon>Betaproteobacteria</taxon>
        <taxon>Burkholderiales</taxon>
        <taxon>Oxalobacteraceae</taxon>
        <taxon>Telluria group</taxon>
        <taxon>Massilia</taxon>
    </lineage>
</organism>
<protein>
    <submittedName>
        <fullName evidence="1">DUF4402 domain-containing protein</fullName>
    </submittedName>
</protein>
<comment type="caution">
    <text evidence="1">The sequence shown here is derived from an EMBL/GenBank/DDBJ whole genome shotgun (WGS) entry which is preliminary data.</text>
</comment>
<sequence length="179" mass="17754">MPIRQAIRHPPRHHLGFRLCQPGRHASAGGDLAAVTGGEVVTPIAISSSTALSFAKFAARTGGCITVEPTGAVSAAGAVVSLAGSATTAATFAVTGDTNSTYSIGYADNNLTHTDTVTTMALALNSTVGTAGTSGGTTVATGTLSSGSQNIYVGGTLTVGSLQTPGVYYGTVTVTVEYN</sequence>
<name>A0A2U2HKJ8_9BURK</name>
<evidence type="ECO:0000313" key="1">
    <source>
        <dbReference type="EMBL" id="PWF47995.1"/>
    </source>
</evidence>
<dbReference type="Proteomes" id="UP000241421">
    <property type="component" value="Unassembled WGS sequence"/>
</dbReference>
<evidence type="ECO:0000313" key="2">
    <source>
        <dbReference type="Proteomes" id="UP000241421"/>
    </source>
</evidence>
<dbReference type="Pfam" id="PF14352">
    <property type="entry name" value="DUF4402"/>
    <property type="match status" value="1"/>
</dbReference>
<reference evidence="1 2" key="1">
    <citation type="submission" date="2018-04" db="EMBL/GenBank/DDBJ databases">
        <title>Massilia violaceinigra sp. nov., a novel purple-pigmented bacterium isolated from Tianshan glacier, Xinjiang, China.</title>
        <authorList>
            <person name="Wang H."/>
        </authorList>
    </citation>
    <scope>NUCLEOTIDE SEQUENCE [LARGE SCALE GENOMIC DNA]</scope>
    <source>
        <strain evidence="1 2">B448-2</strain>
    </source>
</reference>
<gene>
    <name evidence="1" type="ORF">C7C56_012990</name>
</gene>
<dbReference type="AlphaFoldDB" id="A0A2U2HKJ8"/>